<feature type="region of interest" description="Disordered" evidence="1">
    <location>
        <begin position="71"/>
        <end position="97"/>
    </location>
</feature>
<organism evidence="2">
    <name type="scientific">Siphoviridae sp. ctyvQ1</name>
    <dbReference type="NCBI Taxonomy" id="2826525"/>
    <lineage>
        <taxon>Viruses</taxon>
        <taxon>Duplodnaviria</taxon>
        <taxon>Heunggongvirae</taxon>
        <taxon>Uroviricota</taxon>
        <taxon>Caudoviricetes</taxon>
    </lineage>
</organism>
<evidence type="ECO:0000256" key="1">
    <source>
        <dbReference type="SAM" id="MobiDB-lite"/>
    </source>
</evidence>
<protein>
    <submittedName>
        <fullName evidence="2">Uncharacterized protein</fullName>
    </submittedName>
</protein>
<evidence type="ECO:0000313" key="2">
    <source>
        <dbReference type="EMBL" id="DAE24556.1"/>
    </source>
</evidence>
<accession>A0A8S5R0V8</accession>
<sequence>MDKENLITQVSKIYQALNSISVQGYSNIKTLGNCLDAMQELVKNINSYESDVQEMLKKQLQEVMASAPIDGVVPMDTSKPKPKRVKKEVNDIGENQL</sequence>
<reference evidence="2" key="1">
    <citation type="journal article" date="2021" name="Proc. Natl. Acad. Sci. U.S.A.">
        <title>A Catalog of Tens of Thousands of Viruses from Human Metagenomes Reveals Hidden Associations with Chronic Diseases.</title>
        <authorList>
            <person name="Tisza M.J."/>
            <person name="Buck C.B."/>
        </authorList>
    </citation>
    <scope>NUCLEOTIDE SEQUENCE</scope>
    <source>
        <strain evidence="2">CtyvQ1</strain>
    </source>
</reference>
<proteinExistence type="predicted"/>
<dbReference type="EMBL" id="BK015776">
    <property type="protein sequence ID" value="DAE24556.1"/>
    <property type="molecule type" value="Genomic_DNA"/>
</dbReference>
<name>A0A8S5R0V8_9CAUD</name>